<comment type="similarity">
    <text evidence="6">Belongs to the peptidase M48 family.</text>
</comment>
<dbReference type="InterPro" id="IPR051156">
    <property type="entry name" value="Mito/Outer_Membr_Metalloprot"/>
</dbReference>
<evidence type="ECO:0000256" key="5">
    <source>
        <dbReference type="ARBA" id="ARBA00023049"/>
    </source>
</evidence>
<evidence type="ECO:0000256" key="1">
    <source>
        <dbReference type="ARBA" id="ARBA00022670"/>
    </source>
</evidence>
<proteinExistence type="inferred from homology"/>
<dbReference type="PANTHER" id="PTHR22726:SF1">
    <property type="entry name" value="METALLOENDOPEPTIDASE OMA1, MITOCHONDRIAL"/>
    <property type="match status" value="1"/>
</dbReference>
<dbReference type="GO" id="GO:0046872">
    <property type="term" value="F:metal ion binding"/>
    <property type="evidence" value="ECO:0007669"/>
    <property type="project" value="UniProtKB-KW"/>
</dbReference>
<sequence length="291" mass="31339">MHNACLFLGAGCNAIHRMSTLARPACLGLLACLLAAPGCYKVPVTGRAAVNMVSDEAVIKVSQEAFADFKKRYPVTRNRAYDQRVQRIGERLAKVAFWDVPAAEWEFVVLEAPDQINAFAMAGGKVGVFTGLFKIVHNDDQLASVLAHEIAHVAAKHVNERLSQAMAIQGGGLIVSGVMSTTGAGALTSNAVLEAYGLSTGIGATGFDRKKEKEADHIGLIYMARAGYNPEEAPKVIENLEQANAGRAMPPALLSTHPSYPERILQMIDLMPKALEIYRQSSQKQAPQLVK</sequence>
<dbReference type="PANTHER" id="PTHR22726">
    <property type="entry name" value="METALLOENDOPEPTIDASE OMA1"/>
    <property type="match status" value="1"/>
</dbReference>
<dbReference type="Proteomes" id="UP000290218">
    <property type="component" value="Unassembled WGS sequence"/>
</dbReference>
<evidence type="ECO:0000256" key="4">
    <source>
        <dbReference type="ARBA" id="ARBA00022833"/>
    </source>
</evidence>
<evidence type="ECO:0000259" key="7">
    <source>
        <dbReference type="Pfam" id="PF01435"/>
    </source>
</evidence>
<keyword evidence="4 6" id="KW-0862">Zinc</keyword>
<dbReference type="GO" id="GO:0051603">
    <property type="term" value="P:proteolysis involved in protein catabolic process"/>
    <property type="evidence" value="ECO:0007669"/>
    <property type="project" value="TreeGrafter"/>
</dbReference>
<dbReference type="GO" id="GO:0016020">
    <property type="term" value="C:membrane"/>
    <property type="evidence" value="ECO:0007669"/>
    <property type="project" value="TreeGrafter"/>
</dbReference>
<protein>
    <submittedName>
        <fullName evidence="8">M48 family peptidase</fullName>
    </submittedName>
</protein>
<comment type="cofactor">
    <cofactor evidence="6">
        <name>Zn(2+)</name>
        <dbReference type="ChEBI" id="CHEBI:29105"/>
    </cofactor>
    <text evidence="6">Binds 1 zinc ion per subunit.</text>
</comment>
<dbReference type="EMBL" id="SDHX01000001">
    <property type="protein sequence ID" value="RXK54741.1"/>
    <property type="molecule type" value="Genomic_DNA"/>
</dbReference>
<keyword evidence="5 6" id="KW-0482">Metalloprotease</keyword>
<gene>
    <name evidence="8" type="ORF">ESB00_02265</name>
</gene>
<dbReference type="CDD" id="cd07331">
    <property type="entry name" value="M48C_Oma1_like"/>
    <property type="match status" value="1"/>
</dbReference>
<comment type="caution">
    <text evidence="8">The sequence shown here is derived from an EMBL/GenBank/DDBJ whole genome shotgun (WGS) entry which is preliminary data.</text>
</comment>
<evidence type="ECO:0000256" key="3">
    <source>
        <dbReference type="ARBA" id="ARBA00022801"/>
    </source>
</evidence>
<accession>A0A4Q1C7G0</accession>
<keyword evidence="1 6" id="KW-0645">Protease</keyword>
<keyword evidence="9" id="KW-1185">Reference proteome</keyword>
<dbReference type="Gene3D" id="3.30.2010.10">
    <property type="entry name" value="Metalloproteases ('zincins'), catalytic domain"/>
    <property type="match status" value="1"/>
</dbReference>
<keyword evidence="3 6" id="KW-0378">Hydrolase</keyword>
<evidence type="ECO:0000256" key="2">
    <source>
        <dbReference type="ARBA" id="ARBA00022723"/>
    </source>
</evidence>
<organism evidence="8 9">
    <name type="scientific">Oleiharenicola lentus</name>
    <dbReference type="NCBI Taxonomy" id="2508720"/>
    <lineage>
        <taxon>Bacteria</taxon>
        <taxon>Pseudomonadati</taxon>
        <taxon>Verrucomicrobiota</taxon>
        <taxon>Opitutia</taxon>
        <taxon>Opitutales</taxon>
        <taxon>Opitutaceae</taxon>
        <taxon>Oleiharenicola</taxon>
    </lineage>
</organism>
<evidence type="ECO:0000313" key="9">
    <source>
        <dbReference type="Proteomes" id="UP000290218"/>
    </source>
</evidence>
<dbReference type="AlphaFoldDB" id="A0A4Q1C7G0"/>
<evidence type="ECO:0000256" key="6">
    <source>
        <dbReference type="RuleBase" id="RU003983"/>
    </source>
</evidence>
<evidence type="ECO:0000313" key="8">
    <source>
        <dbReference type="EMBL" id="RXK54741.1"/>
    </source>
</evidence>
<reference evidence="8 9" key="1">
    <citation type="submission" date="2019-01" db="EMBL/GenBank/DDBJ databases">
        <title>Lacunisphaera sp. strain TWA-58.</title>
        <authorList>
            <person name="Chen W.-M."/>
        </authorList>
    </citation>
    <scope>NUCLEOTIDE SEQUENCE [LARGE SCALE GENOMIC DNA]</scope>
    <source>
        <strain evidence="8 9">TWA-58</strain>
    </source>
</reference>
<dbReference type="GO" id="GO:0004222">
    <property type="term" value="F:metalloendopeptidase activity"/>
    <property type="evidence" value="ECO:0007669"/>
    <property type="project" value="InterPro"/>
</dbReference>
<keyword evidence="2" id="KW-0479">Metal-binding</keyword>
<dbReference type="Pfam" id="PF01435">
    <property type="entry name" value="Peptidase_M48"/>
    <property type="match status" value="1"/>
</dbReference>
<feature type="domain" description="Peptidase M48" evidence="7">
    <location>
        <begin position="82"/>
        <end position="264"/>
    </location>
</feature>
<dbReference type="InterPro" id="IPR001915">
    <property type="entry name" value="Peptidase_M48"/>
</dbReference>
<dbReference type="OrthoDB" id="9810445at2"/>
<name>A0A4Q1C7G0_9BACT</name>